<evidence type="ECO:0000313" key="2">
    <source>
        <dbReference type="Proteomes" id="UP001183629"/>
    </source>
</evidence>
<protein>
    <submittedName>
        <fullName evidence="1">Uncharacterized protein</fullName>
    </submittedName>
</protein>
<name>A0AAE3ZQP8_9ACTN</name>
<evidence type="ECO:0000313" key="1">
    <source>
        <dbReference type="EMBL" id="MDR7324172.1"/>
    </source>
</evidence>
<dbReference type="EMBL" id="JAVDYC010000001">
    <property type="protein sequence ID" value="MDR7324172.1"/>
    <property type="molecule type" value="Genomic_DNA"/>
</dbReference>
<sequence>MFCLNQDSLSSRSSGTPALAAVHRASASVR</sequence>
<comment type="caution">
    <text evidence="1">The sequence shown here is derived from an EMBL/GenBank/DDBJ whole genome shotgun (WGS) entry which is preliminary data.</text>
</comment>
<organism evidence="1 2">
    <name type="scientific">Catenuloplanes niger</name>
    <dbReference type="NCBI Taxonomy" id="587534"/>
    <lineage>
        <taxon>Bacteria</taxon>
        <taxon>Bacillati</taxon>
        <taxon>Actinomycetota</taxon>
        <taxon>Actinomycetes</taxon>
        <taxon>Micromonosporales</taxon>
        <taxon>Micromonosporaceae</taxon>
        <taxon>Catenuloplanes</taxon>
    </lineage>
</organism>
<keyword evidence="2" id="KW-1185">Reference proteome</keyword>
<accession>A0AAE3ZQP8</accession>
<gene>
    <name evidence="1" type="ORF">J2S44_004422</name>
</gene>
<reference evidence="1 2" key="1">
    <citation type="submission" date="2023-07" db="EMBL/GenBank/DDBJ databases">
        <title>Sequencing the genomes of 1000 actinobacteria strains.</title>
        <authorList>
            <person name="Klenk H.-P."/>
        </authorList>
    </citation>
    <scope>NUCLEOTIDE SEQUENCE [LARGE SCALE GENOMIC DNA]</scope>
    <source>
        <strain evidence="1 2">DSM 44711</strain>
    </source>
</reference>
<dbReference type="Proteomes" id="UP001183629">
    <property type="component" value="Unassembled WGS sequence"/>
</dbReference>
<dbReference type="AlphaFoldDB" id="A0AAE3ZQP8"/>
<proteinExistence type="predicted"/>